<sequence length="91" mass="10308">MIPNSHILVGTRNTLCISTGRYWQPPPCLMIEHIIWKKETHARSKIMVNGVCKHVDVGYGSDGVLHTRPTKQSPWRALVHDSTHRIGNTAR</sequence>
<dbReference type="Proteomes" id="UP001239795">
    <property type="component" value="Unassembled WGS sequence"/>
</dbReference>
<dbReference type="AlphaFoldDB" id="A0AAI9UL66"/>
<proteinExistence type="predicted"/>
<evidence type="ECO:0000313" key="2">
    <source>
        <dbReference type="Proteomes" id="UP001239795"/>
    </source>
</evidence>
<name>A0AAI9UL66_9PEZI</name>
<accession>A0AAI9UL66</accession>
<gene>
    <name evidence="1" type="ORF">CMEL01_02436</name>
</gene>
<reference evidence="1 2" key="1">
    <citation type="submission" date="2016-10" db="EMBL/GenBank/DDBJ databases">
        <title>The genome sequence of Colletotrichum fioriniae PJ7.</title>
        <authorList>
            <person name="Baroncelli R."/>
        </authorList>
    </citation>
    <scope>NUCLEOTIDE SEQUENCE [LARGE SCALE GENOMIC DNA]</scope>
    <source>
        <strain evidence="1">Col 31</strain>
    </source>
</reference>
<comment type="caution">
    <text evidence="1">The sequence shown here is derived from an EMBL/GenBank/DDBJ whole genome shotgun (WGS) entry which is preliminary data.</text>
</comment>
<keyword evidence="2" id="KW-1185">Reference proteome</keyword>
<dbReference type="EMBL" id="MLGG01000013">
    <property type="protein sequence ID" value="KAK1459437.1"/>
    <property type="molecule type" value="Genomic_DNA"/>
</dbReference>
<protein>
    <submittedName>
        <fullName evidence="1">Uncharacterized protein</fullName>
    </submittedName>
</protein>
<evidence type="ECO:0000313" key="1">
    <source>
        <dbReference type="EMBL" id="KAK1459437.1"/>
    </source>
</evidence>
<organism evidence="1 2">
    <name type="scientific">Colletotrichum melonis</name>
    <dbReference type="NCBI Taxonomy" id="1209925"/>
    <lineage>
        <taxon>Eukaryota</taxon>
        <taxon>Fungi</taxon>
        <taxon>Dikarya</taxon>
        <taxon>Ascomycota</taxon>
        <taxon>Pezizomycotina</taxon>
        <taxon>Sordariomycetes</taxon>
        <taxon>Hypocreomycetidae</taxon>
        <taxon>Glomerellales</taxon>
        <taxon>Glomerellaceae</taxon>
        <taxon>Colletotrichum</taxon>
        <taxon>Colletotrichum acutatum species complex</taxon>
    </lineage>
</organism>